<dbReference type="GO" id="GO:0006085">
    <property type="term" value="P:acetyl-CoA biosynthetic process"/>
    <property type="evidence" value="ECO:0007669"/>
    <property type="project" value="UniProtKB-UniRule"/>
</dbReference>
<dbReference type="InterPro" id="IPR043129">
    <property type="entry name" value="ATPase_NBD"/>
</dbReference>
<dbReference type="EMBL" id="FM864216">
    <property type="protein sequence ID" value="CAT04767.1"/>
    <property type="molecule type" value="Genomic_DNA"/>
</dbReference>
<evidence type="ECO:0000256" key="1">
    <source>
        <dbReference type="ARBA" id="ARBA00008748"/>
    </source>
</evidence>
<dbReference type="SUPFAM" id="SSF53067">
    <property type="entry name" value="Actin-like ATPase domain"/>
    <property type="match status" value="2"/>
</dbReference>
<dbReference type="Gene3D" id="3.30.420.40">
    <property type="match status" value="2"/>
</dbReference>
<feature type="binding site" evidence="6">
    <location>
        <position position="89"/>
    </location>
    <ligand>
        <name>substrate</name>
    </ligand>
</feature>
<keyword evidence="6" id="KW-0479">Metal-binding</keyword>
<comment type="pathway">
    <text evidence="6">Metabolic intermediate biosynthesis; acetyl-CoA biosynthesis; acetyl-CoA from acetate: step 1/2.</text>
</comment>
<dbReference type="EC" id="2.7.2.1" evidence="6"/>
<evidence type="ECO:0000256" key="4">
    <source>
        <dbReference type="ARBA" id="ARBA00022777"/>
    </source>
</evidence>
<feature type="binding site" evidence="6">
    <location>
        <position position="15"/>
    </location>
    <ligand>
        <name>ATP</name>
        <dbReference type="ChEBI" id="CHEBI:30616"/>
    </ligand>
</feature>
<evidence type="ECO:0000256" key="5">
    <source>
        <dbReference type="ARBA" id="ARBA00022840"/>
    </source>
</evidence>
<reference evidence="9" key="1">
    <citation type="journal article" date="2009" name="BMC Bioinformatics">
        <title>The Mycoplasma conjunctivae genome sequencing, annotation and analysis.</title>
        <authorList>
            <person name="Calderon-Copete S.P."/>
            <person name="Wigger G."/>
            <person name="Wunderlin C."/>
            <person name="Schmidheini T."/>
            <person name="Frey J."/>
            <person name="Quail M.A."/>
            <person name="Falquet L."/>
        </authorList>
    </citation>
    <scope>NUCLEOTIDE SEQUENCE [LARGE SCALE GENOMIC DNA]</scope>
    <source>
        <strain evidence="9">ATCC 25834 / NCTC 10147 / HRC/581</strain>
    </source>
</reference>
<dbReference type="HOGENOM" id="CLU_020352_0_1_14"/>
<dbReference type="PANTHER" id="PTHR21060">
    <property type="entry name" value="ACETATE KINASE"/>
    <property type="match status" value="1"/>
</dbReference>
<sequence length="401" mass="43937">MKKILVINAGSSSIKWQIFTKEDFSLFAQGLIERIGISGGFFKLSGPNGKFELAFDVSDHKSAMAKLIQIWLEQKVVEDVLEIEVAGFRIVHGGSIFRGPTKLDDEKIAQISQLSKFAPLHNPGAVQTIVAIQQILPNVKLAASFDTAFHADIPAINYTYAIDQEFAKKYGIQKYGFHGISHKFITNTLEKVLSTSQVNYVNMHIGNGASLAAIKESKSFDTTMGLTPLAGVMMGTRSGDIDPSIHLFAAQEAHLSIEEFTDMLNKKSGLLGVSGISSDMRDLITAAQSGDQKAKFALELYAQKIVNYLVDYINKVGKNIQALVFTGGVGENSAFMRELIISKVDLPKLNIKIDTKINNKPLGEFAQVELVSSQDSDIPIYVIKTNEELLIAQNAIKSFES</sequence>
<protein>
    <recommendedName>
        <fullName evidence="6">Acetate kinase</fullName>
        <ecNumber evidence="6">2.7.2.1</ecNumber>
    </recommendedName>
    <alternativeName>
        <fullName evidence="6">Acetokinase</fullName>
    </alternativeName>
</protein>
<evidence type="ECO:0000256" key="7">
    <source>
        <dbReference type="RuleBase" id="RU003835"/>
    </source>
</evidence>
<dbReference type="GO" id="GO:0008776">
    <property type="term" value="F:acetate kinase activity"/>
    <property type="evidence" value="ECO:0007669"/>
    <property type="project" value="UniProtKB-UniRule"/>
</dbReference>
<dbReference type="InterPro" id="IPR004372">
    <property type="entry name" value="Ac/propionate_kinase"/>
</dbReference>
<feature type="binding site" evidence="6">
    <location>
        <begin position="204"/>
        <end position="208"/>
    </location>
    <ligand>
        <name>ATP</name>
        <dbReference type="ChEBI" id="CHEBI:30616"/>
    </ligand>
</feature>
<evidence type="ECO:0000256" key="2">
    <source>
        <dbReference type="ARBA" id="ARBA00022679"/>
    </source>
</evidence>
<dbReference type="HAMAP" id="MF_00020">
    <property type="entry name" value="Acetate_kinase"/>
    <property type="match status" value="1"/>
</dbReference>
<keyword evidence="2 6" id="KW-0808">Transferase</keyword>
<comment type="subunit">
    <text evidence="6">Homodimer.</text>
</comment>
<dbReference type="GO" id="GO:0005524">
    <property type="term" value="F:ATP binding"/>
    <property type="evidence" value="ECO:0007669"/>
    <property type="project" value="UniProtKB-KW"/>
</dbReference>
<dbReference type="InterPro" id="IPR023865">
    <property type="entry name" value="Aliphatic_acid_kinase_CS"/>
</dbReference>
<dbReference type="PIRSF" id="PIRSF000722">
    <property type="entry name" value="Acetate_prop_kin"/>
    <property type="match status" value="1"/>
</dbReference>
<dbReference type="eggNOG" id="COG0282">
    <property type="taxonomic scope" value="Bacteria"/>
</dbReference>
<gene>
    <name evidence="6 8" type="primary">ackA</name>
    <name evidence="8" type="ordered locus">MCJ_000920</name>
</gene>
<dbReference type="UniPathway" id="UPA00340">
    <property type="reaction ID" value="UER00458"/>
</dbReference>
<feature type="binding site" evidence="6">
    <location>
        <begin position="328"/>
        <end position="332"/>
    </location>
    <ligand>
        <name>ATP</name>
        <dbReference type="ChEBI" id="CHEBI:30616"/>
    </ligand>
</feature>
<dbReference type="Proteomes" id="UP000001491">
    <property type="component" value="Chromosome"/>
</dbReference>
<dbReference type="AlphaFoldDB" id="C5J5P3"/>
<organism evidence="8 9">
    <name type="scientific">Mesomycoplasma conjunctivae (strain ATCC 25834 / NCTC 10147 / HRC/581)</name>
    <name type="common">Mycoplasma conjunctivae</name>
    <dbReference type="NCBI Taxonomy" id="572263"/>
    <lineage>
        <taxon>Bacteria</taxon>
        <taxon>Bacillati</taxon>
        <taxon>Mycoplasmatota</taxon>
        <taxon>Mycoplasmoidales</taxon>
        <taxon>Metamycoplasmataceae</taxon>
        <taxon>Mesomycoplasma</taxon>
    </lineage>
</organism>
<dbReference type="PRINTS" id="PR00471">
    <property type="entry name" value="ACETATEKNASE"/>
</dbReference>
<keyword evidence="3 6" id="KW-0547">Nucleotide-binding</keyword>
<evidence type="ECO:0000313" key="8">
    <source>
        <dbReference type="EMBL" id="CAT04767.1"/>
    </source>
</evidence>
<proteinExistence type="inferred from homology"/>
<feature type="site" description="Transition state stabilizer" evidence="6">
    <location>
        <position position="178"/>
    </location>
</feature>
<evidence type="ECO:0000256" key="6">
    <source>
        <dbReference type="HAMAP-Rule" id="MF_00020"/>
    </source>
</evidence>
<feature type="active site" description="Proton donor/acceptor" evidence="6">
    <location>
        <position position="146"/>
    </location>
</feature>
<keyword evidence="5 6" id="KW-0067">ATP-binding</keyword>
<feature type="binding site" evidence="6">
    <location>
        <begin position="279"/>
        <end position="281"/>
    </location>
    <ligand>
        <name>ATP</name>
        <dbReference type="ChEBI" id="CHEBI:30616"/>
    </ligand>
</feature>
<dbReference type="PROSITE" id="PS01075">
    <property type="entry name" value="ACETATE_KINASE_1"/>
    <property type="match status" value="1"/>
</dbReference>
<dbReference type="KEGG" id="mco:MCJ_000920"/>
<name>C5J5P3_MESCH</name>
<feature type="site" description="Transition state stabilizer" evidence="6">
    <location>
        <position position="237"/>
    </location>
</feature>
<dbReference type="GO" id="GO:0000287">
    <property type="term" value="F:magnesium ion binding"/>
    <property type="evidence" value="ECO:0007669"/>
    <property type="project" value="UniProtKB-UniRule"/>
</dbReference>
<comment type="similarity">
    <text evidence="1 6 7">Belongs to the acetokinase family.</text>
</comment>
<dbReference type="GO" id="GO:0006083">
    <property type="term" value="P:acetate metabolic process"/>
    <property type="evidence" value="ECO:0007669"/>
    <property type="project" value="TreeGrafter"/>
</dbReference>
<keyword evidence="6" id="KW-0963">Cytoplasm</keyword>
<keyword evidence="9" id="KW-1185">Reference proteome</keyword>
<dbReference type="InterPro" id="IPR000890">
    <property type="entry name" value="Aliphatic_acid_kin_short-chain"/>
</dbReference>
<dbReference type="NCBIfam" id="NF005520">
    <property type="entry name" value="PRK07157.1"/>
    <property type="match status" value="1"/>
</dbReference>
<evidence type="ECO:0000313" key="9">
    <source>
        <dbReference type="Proteomes" id="UP000001491"/>
    </source>
</evidence>
<accession>C5J5P3</accession>
<evidence type="ECO:0000256" key="3">
    <source>
        <dbReference type="ARBA" id="ARBA00022741"/>
    </source>
</evidence>
<dbReference type="PANTHER" id="PTHR21060:SF15">
    <property type="entry name" value="ACETATE KINASE-RELATED"/>
    <property type="match status" value="1"/>
</dbReference>
<comment type="catalytic activity">
    <reaction evidence="6">
        <text>acetate + ATP = acetyl phosphate + ADP</text>
        <dbReference type="Rhea" id="RHEA:11352"/>
        <dbReference type="ChEBI" id="CHEBI:22191"/>
        <dbReference type="ChEBI" id="CHEBI:30089"/>
        <dbReference type="ChEBI" id="CHEBI:30616"/>
        <dbReference type="ChEBI" id="CHEBI:456216"/>
        <dbReference type="EC" id="2.7.2.1"/>
    </reaction>
</comment>
<dbReference type="GO" id="GO:0005737">
    <property type="term" value="C:cytoplasm"/>
    <property type="evidence" value="ECO:0007669"/>
    <property type="project" value="UniProtKB-SubCell"/>
</dbReference>
<dbReference type="Pfam" id="PF00871">
    <property type="entry name" value="Acetate_kinase"/>
    <property type="match status" value="1"/>
</dbReference>
<dbReference type="NCBIfam" id="TIGR00016">
    <property type="entry name" value="ackA"/>
    <property type="match status" value="1"/>
</dbReference>
<comment type="subcellular location">
    <subcellularLocation>
        <location evidence="6">Cytoplasm</location>
    </subcellularLocation>
</comment>
<feature type="binding site" evidence="6">
    <location>
        <position position="387"/>
    </location>
    <ligand>
        <name>Mg(2+)</name>
        <dbReference type="ChEBI" id="CHEBI:18420"/>
    </ligand>
</feature>
<keyword evidence="4 6" id="KW-0418">Kinase</keyword>
<comment type="function">
    <text evidence="6">Catalyzes the formation of acetyl phosphate from acetate and ATP. Can also catalyze the reverse reaction.</text>
</comment>
<comment type="cofactor">
    <cofactor evidence="6">
        <name>Mg(2+)</name>
        <dbReference type="ChEBI" id="CHEBI:18420"/>
    </cofactor>
    <cofactor evidence="6">
        <name>Mn(2+)</name>
        <dbReference type="ChEBI" id="CHEBI:29035"/>
    </cofactor>
    <text evidence="6">Mg(2+). Can also accept Mn(2+).</text>
</comment>
<feature type="binding site" evidence="6">
    <location>
        <position position="8"/>
    </location>
    <ligand>
        <name>Mg(2+)</name>
        <dbReference type="ChEBI" id="CHEBI:18420"/>
    </ligand>
</feature>
<keyword evidence="6" id="KW-0460">Magnesium</keyword>